<sequence length="113" mass="12945">MLQAVLDRQEWLTNLAFVIGTTDKAQADDDNYDVPQADRFEESWEPKDQFPALPWKAVVGNFTWRIRPSWPSWKSSETNWQTLGSFLTNRHLTVIVTILSYAELAVLFVSGGI</sequence>
<gene>
    <name evidence="1" type="ORF">SCF082_LOCUS27368</name>
    <name evidence="2" type="ORF">SCF082_LOCUS27456</name>
</gene>
<dbReference type="Proteomes" id="UP001642464">
    <property type="component" value="Unassembled WGS sequence"/>
</dbReference>
<proteinExistence type="predicted"/>
<evidence type="ECO:0000313" key="1">
    <source>
        <dbReference type="EMBL" id="CAK9049371.1"/>
    </source>
</evidence>
<evidence type="ECO:0000313" key="2">
    <source>
        <dbReference type="EMBL" id="CAK9049553.1"/>
    </source>
</evidence>
<evidence type="ECO:0000313" key="3">
    <source>
        <dbReference type="Proteomes" id="UP001642464"/>
    </source>
</evidence>
<reference evidence="1 3" key="1">
    <citation type="submission" date="2024-02" db="EMBL/GenBank/DDBJ databases">
        <authorList>
            <person name="Chen Y."/>
            <person name="Shah S."/>
            <person name="Dougan E. K."/>
            <person name="Thang M."/>
            <person name="Chan C."/>
        </authorList>
    </citation>
    <scope>NUCLEOTIDE SEQUENCE [LARGE SCALE GENOMIC DNA]</scope>
</reference>
<comment type="caution">
    <text evidence="1">The sequence shown here is derived from an EMBL/GenBank/DDBJ whole genome shotgun (WGS) entry which is preliminary data.</text>
</comment>
<dbReference type="EMBL" id="CAXAMM010021224">
    <property type="protein sequence ID" value="CAK9049553.1"/>
    <property type="molecule type" value="Genomic_DNA"/>
</dbReference>
<keyword evidence="3" id="KW-1185">Reference proteome</keyword>
<accession>A0ABP0MDZ2</accession>
<name>A0ABP0MDZ2_9DINO</name>
<protein>
    <submittedName>
        <fullName evidence="1">Uncharacterized protein</fullName>
    </submittedName>
</protein>
<organism evidence="1 3">
    <name type="scientific">Durusdinium trenchii</name>
    <dbReference type="NCBI Taxonomy" id="1381693"/>
    <lineage>
        <taxon>Eukaryota</taxon>
        <taxon>Sar</taxon>
        <taxon>Alveolata</taxon>
        <taxon>Dinophyceae</taxon>
        <taxon>Suessiales</taxon>
        <taxon>Symbiodiniaceae</taxon>
        <taxon>Durusdinium</taxon>
    </lineage>
</organism>
<dbReference type="EMBL" id="CAXAMM010021113">
    <property type="protein sequence ID" value="CAK9049371.1"/>
    <property type="molecule type" value="Genomic_DNA"/>
</dbReference>